<name>A0A9E4ZMT2_9EURY</name>
<keyword evidence="6" id="KW-0408">Iron</keyword>
<feature type="domain" description="4Fe-4S ferredoxin-type" evidence="8">
    <location>
        <begin position="74"/>
        <end position="103"/>
    </location>
</feature>
<comment type="caution">
    <text evidence="9">The sequence shown here is derived from an EMBL/GenBank/DDBJ whole genome shotgun (WGS) entry which is preliminary data.</text>
</comment>
<dbReference type="PANTHER" id="PTHR43687:SF6">
    <property type="entry name" value="L-ASPARTATE SEMIALDEHYDE SULFURTRANSFERASE IRON-SULFUR SUBUNIT"/>
    <property type="match status" value="1"/>
</dbReference>
<keyword evidence="4" id="KW-0677">Repeat</keyword>
<dbReference type="InterPro" id="IPR045865">
    <property type="entry name" value="ACT-like_dom_sf"/>
</dbReference>
<dbReference type="PROSITE" id="PS51379">
    <property type="entry name" value="4FE4S_FER_2"/>
    <property type="match status" value="2"/>
</dbReference>
<feature type="domain" description="4Fe-4S ferredoxin-type" evidence="8">
    <location>
        <begin position="104"/>
        <end position="132"/>
    </location>
</feature>
<proteinExistence type="predicted"/>
<accession>A0A9E4ZMT2</accession>
<dbReference type="PROSITE" id="PS00198">
    <property type="entry name" value="4FE4S_FER_1"/>
    <property type="match status" value="2"/>
</dbReference>
<dbReference type="AlphaFoldDB" id="A0A9E4ZMT2"/>
<dbReference type="GO" id="GO:0051539">
    <property type="term" value="F:4 iron, 4 sulfur cluster binding"/>
    <property type="evidence" value="ECO:0007669"/>
    <property type="project" value="UniProtKB-KW"/>
</dbReference>
<gene>
    <name evidence="9" type="ORF">FKB36_06885</name>
</gene>
<keyword evidence="3" id="KW-0479">Metal-binding</keyword>
<sequence length="132" mass="14512">MKLLLTFSRKGRADPGREPVIARVVKETGVLINVEKANIDSMAGEVLIDVPDRSADQIRQRLEELGVSVHVMENAIARDEGECIDCGACISICPQEVFSFDEEWQLRVNSERCVLCGKCIQACPHGALSQQG</sequence>
<evidence type="ECO:0000256" key="7">
    <source>
        <dbReference type="ARBA" id="ARBA00023014"/>
    </source>
</evidence>
<dbReference type="GO" id="GO:0016491">
    <property type="term" value="F:oxidoreductase activity"/>
    <property type="evidence" value="ECO:0007669"/>
    <property type="project" value="UniProtKB-ARBA"/>
</dbReference>
<dbReference type="InterPro" id="IPR017900">
    <property type="entry name" value="4Fe4S_Fe_S_CS"/>
</dbReference>
<keyword evidence="2" id="KW-0004">4Fe-4S</keyword>
<reference evidence="9" key="1">
    <citation type="submission" date="2019-06" db="EMBL/GenBank/DDBJ databases">
        <title>Methanoculleus strain from Tamsui River, Taipei, Taiwan.</title>
        <authorList>
            <person name="You Y.-T."/>
            <person name="Chen S.-C."/>
            <person name="Lai S.-J."/>
            <person name="Lee Y.-C."/>
            <person name="Lai M.-C."/>
        </authorList>
    </citation>
    <scope>NUCLEOTIDE SEQUENCE</scope>
    <source>
        <strain evidence="9">Afa-1</strain>
    </source>
</reference>
<dbReference type="Gene3D" id="3.30.70.20">
    <property type="match status" value="2"/>
</dbReference>
<dbReference type="Proteomes" id="UP001065682">
    <property type="component" value="Unassembled WGS sequence"/>
</dbReference>
<evidence type="ECO:0000256" key="2">
    <source>
        <dbReference type="ARBA" id="ARBA00022485"/>
    </source>
</evidence>
<evidence type="ECO:0000256" key="5">
    <source>
        <dbReference type="ARBA" id="ARBA00022982"/>
    </source>
</evidence>
<organism evidence="9 10">
    <name type="scientific">Methanoculleus formosensis</name>
    <dbReference type="NCBI Taxonomy" id="2590886"/>
    <lineage>
        <taxon>Archaea</taxon>
        <taxon>Methanobacteriati</taxon>
        <taxon>Methanobacteriota</taxon>
        <taxon>Stenosarchaea group</taxon>
        <taxon>Methanomicrobia</taxon>
        <taxon>Methanomicrobiales</taxon>
        <taxon>Methanomicrobiaceae</taxon>
        <taxon>Methanoculleus</taxon>
    </lineage>
</organism>
<protein>
    <submittedName>
        <fullName evidence="9">4Fe-4S dicluster domain-containing protein</fullName>
    </submittedName>
</protein>
<evidence type="ECO:0000313" key="9">
    <source>
        <dbReference type="EMBL" id="MCT8337225.1"/>
    </source>
</evidence>
<dbReference type="RefSeq" id="WP_261597315.1">
    <property type="nucleotide sequence ID" value="NZ_VHLL01000003.1"/>
</dbReference>
<keyword evidence="7" id="KW-0411">Iron-sulfur</keyword>
<dbReference type="SUPFAM" id="SSF54862">
    <property type="entry name" value="4Fe-4S ferredoxins"/>
    <property type="match status" value="1"/>
</dbReference>
<dbReference type="EMBL" id="VHLL01000003">
    <property type="protein sequence ID" value="MCT8337225.1"/>
    <property type="molecule type" value="Genomic_DNA"/>
</dbReference>
<keyword evidence="1" id="KW-0813">Transport</keyword>
<dbReference type="PANTHER" id="PTHR43687">
    <property type="entry name" value="ADENYLYLSULFATE REDUCTASE, BETA SUBUNIT"/>
    <property type="match status" value="1"/>
</dbReference>
<evidence type="ECO:0000256" key="1">
    <source>
        <dbReference type="ARBA" id="ARBA00022448"/>
    </source>
</evidence>
<dbReference type="GO" id="GO:0046872">
    <property type="term" value="F:metal ion binding"/>
    <property type="evidence" value="ECO:0007669"/>
    <property type="project" value="UniProtKB-KW"/>
</dbReference>
<keyword evidence="5" id="KW-0249">Electron transport</keyword>
<evidence type="ECO:0000259" key="8">
    <source>
        <dbReference type="PROSITE" id="PS51379"/>
    </source>
</evidence>
<dbReference type="InterPro" id="IPR017896">
    <property type="entry name" value="4Fe4S_Fe-S-bd"/>
</dbReference>
<dbReference type="InterPro" id="IPR050572">
    <property type="entry name" value="Fe-S_Ferredoxin"/>
</dbReference>
<evidence type="ECO:0000256" key="6">
    <source>
        <dbReference type="ARBA" id="ARBA00023004"/>
    </source>
</evidence>
<evidence type="ECO:0000256" key="4">
    <source>
        <dbReference type="ARBA" id="ARBA00022737"/>
    </source>
</evidence>
<dbReference type="Pfam" id="PF12838">
    <property type="entry name" value="Fer4_7"/>
    <property type="match status" value="1"/>
</dbReference>
<evidence type="ECO:0000256" key="3">
    <source>
        <dbReference type="ARBA" id="ARBA00022723"/>
    </source>
</evidence>
<keyword evidence="10" id="KW-1185">Reference proteome</keyword>
<evidence type="ECO:0000313" key="10">
    <source>
        <dbReference type="Proteomes" id="UP001065682"/>
    </source>
</evidence>
<dbReference type="SUPFAM" id="SSF55021">
    <property type="entry name" value="ACT-like"/>
    <property type="match status" value="1"/>
</dbReference>